<dbReference type="Gene3D" id="3.40.50.720">
    <property type="entry name" value="NAD(P)-binding Rossmann-like Domain"/>
    <property type="match status" value="1"/>
</dbReference>
<dbReference type="EMBL" id="JAHLUH010000037">
    <property type="protein sequence ID" value="KAG7723729.1"/>
    <property type="molecule type" value="Genomic_DNA"/>
</dbReference>
<dbReference type="GO" id="GO:0046872">
    <property type="term" value="F:metal ion binding"/>
    <property type="evidence" value="ECO:0007669"/>
    <property type="project" value="UniProtKB-KW"/>
</dbReference>
<keyword evidence="2" id="KW-0479">Metal-binding</keyword>
<dbReference type="InterPro" id="IPR036291">
    <property type="entry name" value="NAD(P)-bd_dom_sf"/>
</dbReference>
<dbReference type="PANTHER" id="PTHR42940:SF8">
    <property type="entry name" value="VACUOLAR PROTEIN SORTING-ASSOCIATED PROTEIN 11"/>
    <property type="match status" value="1"/>
</dbReference>
<dbReference type="SUPFAM" id="SSF51735">
    <property type="entry name" value="NAD(P)-binding Rossmann-fold domains"/>
    <property type="match status" value="1"/>
</dbReference>
<evidence type="ECO:0000256" key="4">
    <source>
        <dbReference type="ARBA" id="ARBA00023002"/>
    </source>
</evidence>
<dbReference type="GO" id="GO:0004022">
    <property type="term" value="F:alcohol dehydrogenase (NAD+) activity"/>
    <property type="evidence" value="ECO:0007669"/>
    <property type="project" value="TreeGrafter"/>
</dbReference>
<keyword evidence="4" id="KW-0560">Oxidoreductase</keyword>
<evidence type="ECO:0000256" key="2">
    <source>
        <dbReference type="ARBA" id="ARBA00022723"/>
    </source>
</evidence>
<accession>A0AAN6HY48</accession>
<dbReference type="Proteomes" id="UP000738402">
    <property type="component" value="Unassembled WGS sequence"/>
</dbReference>
<evidence type="ECO:0000256" key="3">
    <source>
        <dbReference type="ARBA" id="ARBA00022833"/>
    </source>
</evidence>
<sequence length="252" mass="26690">MSLPKQQKAVVVEKYGSGLTLKEVPVPQAGPGQVLVKVDASVMGSLKSRVEAPRNPYFSIPEPFVAGTAGVGRVVESDTFKKGQLVYLDPTVWSRDGPEHYLVKSVGDGATPESKALSAEEYKRNGYWLQYALVDIESCYPVNEDAISFDTDLIAGLTFPLVAYGGFREIGLKPGDTVAIGPSTGRFSSGAVSVAASMGAKVLALGRDKATLEKLASHYSNVQPVLLTGDSGADAATLQKLGPLDAYMDYTP</sequence>
<proteinExistence type="predicted"/>
<dbReference type="SUPFAM" id="SSF50129">
    <property type="entry name" value="GroES-like"/>
    <property type="match status" value="1"/>
</dbReference>
<gene>
    <name evidence="5" type="ORF">KL933_005401</name>
</gene>
<evidence type="ECO:0000313" key="6">
    <source>
        <dbReference type="Proteomes" id="UP000738402"/>
    </source>
</evidence>
<protein>
    <recommendedName>
        <fullName evidence="7">Alcohol dehydrogenase</fullName>
    </recommendedName>
</protein>
<dbReference type="Gene3D" id="3.90.180.10">
    <property type="entry name" value="Medium-chain alcohol dehydrogenases, catalytic domain"/>
    <property type="match status" value="1"/>
</dbReference>
<dbReference type="AlphaFoldDB" id="A0AAN6HY48"/>
<reference evidence="5" key="1">
    <citation type="journal article" date="2021" name="G3 (Bethesda)">
        <title>Genomic diversity, chromosomal rearrangements, and interspecies hybridization in the ogataea polymorpha species complex.</title>
        <authorList>
            <person name="Hanson S.J."/>
            <person name="Cinneide E.O."/>
            <person name="Salzberg L.I."/>
            <person name="Wolfe K.H."/>
            <person name="McGowan J."/>
            <person name="Fitzpatrick D.A."/>
            <person name="Matlin K."/>
        </authorList>
    </citation>
    <scope>NUCLEOTIDE SEQUENCE</scope>
    <source>
        <strain evidence="5">83-405-1</strain>
    </source>
</reference>
<keyword evidence="3" id="KW-0862">Zinc</keyword>
<dbReference type="PANTHER" id="PTHR42940">
    <property type="entry name" value="ALCOHOL DEHYDROGENASE 1-RELATED"/>
    <property type="match status" value="1"/>
</dbReference>
<evidence type="ECO:0008006" key="7">
    <source>
        <dbReference type="Google" id="ProtNLM"/>
    </source>
</evidence>
<organism evidence="5 6">
    <name type="scientific">Ogataea haglerorum</name>
    <dbReference type="NCBI Taxonomy" id="1937702"/>
    <lineage>
        <taxon>Eukaryota</taxon>
        <taxon>Fungi</taxon>
        <taxon>Dikarya</taxon>
        <taxon>Ascomycota</taxon>
        <taxon>Saccharomycotina</taxon>
        <taxon>Pichiomycetes</taxon>
        <taxon>Pichiales</taxon>
        <taxon>Pichiaceae</taxon>
        <taxon>Ogataea</taxon>
    </lineage>
</organism>
<comment type="cofactor">
    <cofactor evidence="1">
        <name>Zn(2+)</name>
        <dbReference type="ChEBI" id="CHEBI:29105"/>
    </cofactor>
</comment>
<dbReference type="InterPro" id="IPR011032">
    <property type="entry name" value="GroES-like_sf"/>
</dbReference>
<comment type="caution">
    <text evidence="5">The sequence shown here is derived from an EMBL/GenBank/DDBJ whole genome shotgun (WGS) entry which is preliminary data.</text>
</comment>
<evidence type="ECO:0000256" key="1">
    <source>
        <dbReference type="ARBA" id="ARBA00001947"/>
    </source>
</evidence>
<name>A0AAN6HY48_9ASCO</name>
<feature type="non-terminal residue" evidence="5">
    <location>
        <position position="252"/>
    </location>
</feature>
<evidence type="ECO:0000313" key="5">
    <source>
        <dbReference type="EMBL" id="KAG7723729.1"/>
    </source>
</evidence>
<dbReference type="GO" id="GO:0005737">
    <property type="term" value="C:cytoplasm"/>
    <property type="evidence" value="ECO:0007669"/>
    <property type="project" value="TreeGrafter"/>
</dbReference>